<feature type="transmembrane region" description="Helical" evidence="5">
    <location>
        <begin position="55"/>
        <end position="73"/>
    </location>
</feature>
<dbReference type="AlphaFoldDB" id="A0AAV5R2K6"/>
<keyword evidence="4 5" id="KW-0472">Membrane</keyword>
<dbReference type="InterPro" id="IPR045214">
    <property type="entry name" value="Surf1/Surf4"/>
</dbReference>
<gene>
    <name evidence="6" type="ORF">DAPK24_014360</name>
</gene>
<dbReference type="PROSITE" id="PS50895">
    <property type="entry name" value="SURF1"/>
    <property type="match status" value="1"/>
</dbReference>
<sequence>MNRVFKLFKVRDVPVKTLKRKYATVKTANVDWSPMKSKKQLSQNIEFSGTKSRKVFFGLLCLAPIITFALGTWQVKRLKWKNQLVAECEDRLTYKPIPLPKNLTKEDLPNLEYRKVLVTGHFDYSREVYVGPRLHDGKKGYTLICPFVQSNGSGDVLLDRGWISADKVVPQSRNLQHLSCPKGEITVECVVRVAPTKGIFHLDHEKHSKLYQYLDADAMAEELGTKNVYLQVLQNFHDRPEWLNNESKLSDTVNDAVAKTSSWAFWKSSPKIDSSKLNNDNDYHPDIIDTSKPFDTADEFDPLQFINAGVPLGKVPKIDYKNNHMNYLVTWYSLSVASTILLIYMFKKGRFLNPTEEKMMYAKKIID</sequence>
<evidence type="ECO:0000256" key="4">
    <source>
        <dbReference type="ARBA" id="ARBA00023136"/>
    </source>
</evidence>
<comment type="caution">
    <text evidence="6">The sequence shown here is derived from an EMBL/GenBank/DDBJ whole genome shotgun (WGS) entry which is preliminary data.</text>
</comment>
<dbReference type="CDD" id="cd06662">
    <property type="entry name" value="SURF1"/>
    <property type="match status" value="1"/>
</dbReference>
<dbReference type="GO" id="GO:0005743">
    <property type="term" value="C:mitochondrial inner membrane"/>
    <property type="evidence" value="ECO:0007669"/>
    <property type="project" value="UniProtKB-SubCell"/>
</dbReference>
<name>A0AAV5R2K6_PICKL</name>
<protein>
    <recommendedName>
        <fullName evidence="5">SURF1-like protein</fullName>
    </recommendedName>
</protein>
<comment type="similarity">
    <text evidence="5">Belongs to the SURF1 family.</text>
</comment>
<evidence type="ECO:0000256" key="2">
    <source>
        <dbReference type="ARBA" id="ARBA00022692"/>
    </source>
</evidence>
<dbReference type="PANTHER" id="PTHR23427">
    <property type="entry name" value="SURFEIT LOCUS PROTEIN"/>
    <property type="match status" value="1"/>
</dbReference>
<comment type="subcellular location">
    <subcellularLocation>
        <location evidence="1">Membrane</location>
    </subcellularLocation>
    <subcellularLocation>
        <location evidence="5">Mitochondrion inner membrane</location>
        <topology evidence="5">Multi-pass membrane protein</topology>
    </subcellularLocation>
</comment>
<evidence type="ECO:0000256" key="5">
    <source>
        <dbReference type="RuleBase" id="RU363076"/>
    </source>
</evidence>
<dbReference type="InterPro" id="IPR002994">
    <property type="entry name" value="Surf1/Shy1"/>
</dbReference>
<accession>A0AAV5R2K6</accession>
<organism evidence="6 7">
    <name type="scientific">Pichia kluyveri</name>
    <name type="common">Yeast</name>
    <dbReference type="NCBI Taxonomy" id="36015"/>
    <lineage>
        <taxon>Eukaryota</taxon>
        <taxon>Fungi</taxon>
        <taxon>Dikarya</taxon>
        <taxon>Ascomycota</taxon>
        <taxon>Saccharomycotina</taxon>
        <taxon>Pichiomycetes</taxon>
        <taxon>Pichiales</taxon>
        <taxon>Pichiaceae</taxon>
        <taxon>Pichia</taxon>
    </lineage>
</organism>
<dbReference type="Proteomes" id="UP001378960">
    <property type="component" value="Unassembled WGS sequence"/>
</dbReference>
<dbReference type="PANTHER" id="PTHR23427:SF2">
    <property type="entry name" value="SURFEIT LOCUS PROTEIN 1"/>
    <property type="match status" value="1"/>
</dbReference>
<feature type="transmembrane region" description="Helical" evidence="5">
    <location>
        <begin position="327"/>
        <end position="346"/>
    </location>
</feature>
<reference evidence="6 7" key="1">
    <citation type="journal article" date="2023" name="Elife">
        <title>Identification of key yeast species and microbe-microbe interactions impacting larval growth of Drosophila in the wild.</title>
        <authorList>
            <person name="Mure A."/>
            <person name="Sugiura Y."/>
            <person name="Maeda R."/>
            <person name="Honda K."/>
            <person name="Sakurai N."/>
            <person name="Takahashi Y."/>
            <person name="Watada M."/>
            <person name="Katoh T."/>
            <person name="Gotoh A."/>
            <person name="Gotoh Y."/>
            <person name="Taniguchi I."/>
            <person name="Nakamura K."/>
            <person name="Hayashi T."/>
            <person name="Katayama T."/>
            <person name="Uemura T."/>
            <person name="Hattori Y."/>
        </authorList>
    </citation>
    <scope>NUCLEOTIDE SEQUENCE [LARGE SCALE GENOMIC DNA]</scope>
    <source>
        <strain evidence="6 7">PK-24</strain>
    </source>
</reference>
<comment type="function">
    <text evidence="5">Probably involved in the biogenesis of the COX complex.</text>
</comment>
<keyword evidence="3 5" id="KW-1133">Transmembrane helix</keyword>
<dbReference type="EMBL" id="BTGB01000001">
    <property type="protein sequence ID" value="GMM44861.1"/>
    <property type="molecule type" value="Genomic_DNA"/>
</dbReference>
<dbReference type="GO" id="GO:0033617">
    <property type="term" value="P:mitochondrial respiratory chain complex IV assembly"/>
    <property type="evidence" value="ECO:0007669"/>
    <property type="project" value="TreeGrafter"/>
</dbReference>
<keyword evidence="5" id="KW-0496">Mitochondrion</keyword>
<dbReference type="Pfam" id="PF02104">
    <property type="entry name" value="SURF1"/>
    <property type="match status" value="1"/>
</dbReference>
<keyword evidence="7" id="KW-1185">Reference proteome</keyword>
<evidence type="ECO:0000256" key="3">
    <source>
        <dbReference type="ARBA" id="ARBA00022989"/>
    </source>
</evidence>
<evidence type="ECO:0000313" key="6">
    <source>
        <dbReference type="EMBL" id="GMM44861.1"/>
    </source>
</evidence>
<evidence type="ECO:0000313" key="7">
    <source>
        <dbReference type="Proteomes" id="UP001378960"/>
    </source>
</evidence>
<keyword evidence="5" id="KW-0999">Mitochondrion inner membrane</keyword>
<keyword evidence="2 5" id="KW-0812">Transmembrane</keyword>
<proteinExistence type="inferred from homology"/>
<evidence type="ECO:0000256" key="1">
    <source>
        <dbReference type="ARBA" id="ARBA00004370"/>
    </source>
</evidence>